<dbReference type="EMBL" id="KQ997874">
    <property type="protein sequence ID" value="KZV43728.1"/>
    <property type="molecule type" value="Genomic_DNA"/>
</dbReference>
<evidence type="ECO:0000313" key="2">
    <source>
        <dbReference type="EMBL" id="KZV43728.1"/>
    </source>
</evidence>
<sequence>MASSLISSSHNIDFDSVFSMEDESLAPVFESLITTGLKEFLGCPSIFYEAALTNFFANGSVRDGLVVSTIGGTAVEISESVFAATFELPSEGLTDLSEVPKNMVFDARSLFSDSKEQVSISCFKKELKIEYSLLHNILATTFYVKAGSFDAVTRDRFMLMTAITFDVKINWSTLLFGVLKAMVTPGSRQAKGFAIQIGVVLSNIPGLELGEPRAFPAPRVLNEKTVHRFVHINEQVGMEKTAVSPPVKKTPKNRAMSKKRPVDSDAKVASIVKKKRTTKGKPATTGIEAVPLQTIEPTADVPDEQPSKPKRKSQKRKRRLVLDDVDETTVAPADEDQPTDDRDAIIEQILTQLDTAAATKGDDQPTAQANETTVAPADEDQPTDDRDAIIEQILTQLDTAAATKGDDQPTAQAKEPIPWFDIPFILAQRDAEGILSSDTNEEFIADQPTVPSVPDGGYQPQVSGNSKPVTEEHMSIDDILMQISEDMMLPSVTAAEITKIRLGESISIPGVQERDLFYASLPRISIHDKGKEILALKAKERLMLEWAETDSLETAVRRRLDSVDIQSLQEFESTSSDGSIVYRSPSPILQKDGSFDQEELLYIVESPKSSPSIPQQQESTSSSSDSQMHFDSNDFCLDETTEARTSLPAAIVDLSSLLDDLKSSLSQRMDDDNSVNFSRLHSTERSLQTSLGHQNDYLRSLIQSARQEVQLQDDLQILRINELKKSVMAQGVKADTDSLAIRSKFNALDAKLLLLDGQVAAIRGEQLEFQAKIAADLLSLSTQIGDIVDYIRGGDAKKGEGKRKEA</sequence>
<protein>
    <recommendedName>
        <fullName evidence="4">Dystroglycan-like</fullName>
    </recommendedName>
</protein>
<reference evidence="2 3" key="1">
    <citation type="journal article" date="2015" name="Proc. Natl. Acad. Sci. U.S.A.">
        <title>The resurrection genome of Boea hygrometrica: A blueprint for survival of dehydration.</title>
        <authorList>
            <person name="Xiao L."/>
            <person name="Yang G."/>
            <person name="Zhang L."/>
            <person name="Yang X."/>
            <person name="Zhao S."/>
            <person name="Ji Z."/>
            <person name="Zhou Q."/>
            <person name="Hu M."/>
            <person name="Wang Y."/>
            <person name="Chen M."/>
            <person name="Xu Y."/>
            <person name="Jin H."/>
            <person name="Xiao X."/>
            <person name="Hu G."/>
            <person name="Bao F."/>
            <person name="Hu Y."/>
            <person name="Wan P."/>
            <person name="Li L."/>
            <person name="Deng X."/>
            <person name="Kuang T."/>
            <person name="Xiang C."/>
            <person name="Zhu J.K."/>
            <person name="Oliver M.J."/>
            <person name="He Y."/>
        </authorList>
    </citation>
    <scope>NUCLEOTIDE SEQUENCE [LARGE SCALE GENOMIC DNA]</scope>
    <source>
        <strain evidence="3">cv. XS01</strain>
    </source>
</reference>
<feature type="compositionally biased region" description="Low complexity" evidence="1">
    <location>
        <begin position="606"/>
        <end position="627"/>
    </location>
</feature>
<feature type="compositionally biased region" description="Basic residues" evidence="1">
    <location>
        <begin position="249"/>
        <end position="259"/>
    </location>
</feature>
<name>A0A2Z7CA37_9LAMI</name>
<feature type="region of interest" description="Disordered" evidence="1">
    <location>
        <begin position="241"/>
        <end position="341"/>
    </location>
</feature>
<dbReference type="OrthoDB" id="2011474at2759"/>
<proteinExistence type="predicted"/>
<gene>
    <name evidence="2" type="ORF">F511_18844</name>
</gene>
<organism evidence="2 3">
    <name type="scientific">Dorcoceras hygrometricum</name>
    <dbReference type="NCBI Taxonomy" id="472368"/>
    <lineage>
        <taxon>Eukaryota</taxon>
        <taxon>Viridiplantae</taxon>
        <taxon>Streptophyta</taxon>
        <taxon>Embryophyta</taxon>
        <taxon>Tracheophyta</taxon>
        <taxon>Spermatophyta</taxon>
        <taxon>Magnoliopsida</taxon>
        <taxon>eudicotyledons</taxon>
        <taxon>Gunneridae</taxon>
        <taxon>Pentapetalae</taxon>
        <taxon>asterids</taxon>
        <taxon>lamiids</taxon>
        <taxon>Lamiales</taxon>
        <taxon>Gesneriaceae</taxon>
        <taxon>Didymocarpoideae</taxon>
        <taxon>Trichosporeae</taxon>
        <taxon>Loxocarpinae</taxon>
        <taxon>Dorcoceras</taxon>
    </lineage>
</organism>
<keyword evidence="3" id="KW-1185">Reference proteome</keyword>
<feature type="region of interest" description="Disordered" evidence="1">
    <location>
        <begin position="606"/>
        <end position="632"/>
    </location>
</feature>
<dbReference type="Proteomes" id="UP000250235">
    <property type="component" value="Unassembled WGS sequence"/>
</dbReference>
<evidence type="ECO:0000313" key="3">
    <source>
        <dbReference type="Proteomes" id="UP000250235"/>
    </source>
</evidence>
<feature type="compositionally biased region" description="Acidic residues" evidence="1">
    <location>
        <begin position="323"/>
        <end position="338"/>
    </location>
</feature>
<dbReference type="AlphaFoldDB" id="A0A2Z7CA37"/>
<evidence type="ECO:0000256" key="1">
    <source>
        <dbReference type="SAM" id="MobiDB-lite"/>
    </source>
</evidence>
<feature type="compositionally biased region" description="Basic residues" evidence="1">
    <location>
        <begin position="308"/>
        <end position="319"/>
    </location>
</feature>
<accession>A0A2Z7CA37</accession>
<evidence type="ECO:0008006" key="4">
    <source>
        <dbReference type="Google" id="ProtNLM"/>
    </source>
</evidence>
<feature type="region of interest" description="Disordered" evidence="1">
    <location>
        <begin position="356"/>
        <end position="383"/>
    </location>
</feature>
<feature type="region of interest" description="Disordered" evidence="1">
    <location>
        <begin position="449"/>
        <end position="469"/>
    </location>
</feature>